<dbReference type="PANTHER" id="PTHR33067">
    <property type="entry name" value="RNA-DIRECTED DNA POLYMERASE-RELATED"/>
    <property type="match status" value="1"/>
</dbReference>
<dbReference type="OrthoDB" id="1702682at2759"/>
<dbReference type="AlphaFoldDB" id="A0A5B6WFP7"/>
<dbReference type="Gene3D" id="2.40.70.10">
    <property type="entry name" value="Acid Proteases"/>
    <property type="match status" value="1"/>
</dbReference>
<evidence type="ECO:0000313" key="2">
    <source>
        <dbReference type="Proteomes" id="UP000325315"/>
    </source>
</evidence>
<reference evidence="2" key="1">
    <citation type="journal article" date="2019" name="Plant Biotechnol. J.">
        <title>Genome sequencing of the Australian wild diploid species Gossypium australe highlights disease resistance and delayed gland morphogenesis.</title>
        <authorList>
            <person name="Cai Y."/>
            <person name="Cai X."/>
            <person name="Wang Q."/>
            <person name="Wang P."/>
            <person name="Zhang Y."/>
            <person name="Cai C."/>
            <person name="Xu Y."/>
            <person name="Wang K."/>
            <person name="Zhou Z."/>
            <person name="Wang C."/>
            <person name="Geng S."/>
            <person name="Li B."/>
            <person name="Dong Q."/>
            <person name="Hou Y."/>
            <person name="Wang H."/>
            <person name="Ai P."/>
            <person name="Liu Z."/>
            <person name="Yi F."/>
            <person name="Sun M."/>
            <person name="An G."/>
            <person name="Cheng J."/>
            <person name="Zhang Y."/>
            <person name="Shi Q."/>
            <person name="Xie Y."/>
            <person name="Shi X."/>
            <person name="Chang Y."/>
            <person name="Huang F."/>
            <person name="Chen Y."/>
            <person name="Hong S."/>
            <person name="Mi L."/>
            <person name="Sun Q."/>
            <person name="Zhang L."/>
            <person name="Zhou B."/>
            <person name="Peng R."/>
            <person name="Zhang X."/>
            <person name="Liu F."/>
        </authorList>
    </citation>
    <scope>NUCLEOTIDE SEQUENCE [LARGE SCALE GENOMIC DNA]</scope>
    <source>
        <strain evidence="2">cv. PA1801</strain>
    </source>
</reference>
<gene>
    <name evidence="1" type="ORF">EPI10_020981</name>
</gene>
<organism evidence="1 2">
    <name type="scientific">Gossypium australe</name>
    <dbReference type="NCBI Taxonomy" id="47621"/>
    <lineage>
        <taxon>Eukaryota</taxon>
        <taxon>Viridiplantae</taxon>
        <taxon>Streptophyta</taxon>
        <taxon>Embryophyta</taxon>
        <taxon>Tracheophyta</taxon>
        <taxon>Spermatophyta</taxon>
        <taxon>Magnoliopsida</taxon>
        <taxon>eudicotyledons</taxon>
        <taxon>Gunneridae</taxon>
        <taxon>Pentapetalae</taxon>
        <taxon>rosids</taxon>
        <taxon>malvids</taxon>
        <taxon>Malvales</taxon>
        <taxon>Malvaceae</taxon>
        <taxon>Malvoideae</taxon>
        <taxon>Gossypium</taxon>
    </lineage>
</organism>
<dbReference type="EMBL" id="SMMG02000003">
    <property type="protein sequence ID" value="KAA3480559.1"/>
    <property type="molecule type" value="Genomic_DNA"/>
</dbReference>
<dbReference type="InterPro" id="IPR021109">
    <property type="entry name" value="Peptidase_aspartic_dom_sf"/>
</dbReference>
<dbReference type="Proteomes" id="UP000325315">
    <property type="component" value="Unassembled WGS sequence"/>
</dbReference>
<name>A0A5B6WFP7_9ROSI</name>
<proteinExistence type="predicted"/>
<sequence>MYTKFLKEIMSRRRKIKVDEQVSISTSCSTIIPRWVPQKLKDPGSFTISIEIGSIYFNRSLCDLRASINLMPLFGLKKLGSSFHPRSVLEDVLVKVRSFIIPADFVVLDFEEDCEISILLGKPFLAISRSTIDL</sequence>
<protein>
    <submittedName>
        <fullName evidence="1">Bromodomain-containing protein</fullName>
    </submittedName>
</protein>
<dbReference type="PANTHER" id="PTHR33067:SF31">
    <property type="entry name" value="RNA-DIRECTED DNA POLYMERASE"/>
    <property type="match status" value="1"/>
</dbReference>
<keyword evidence="2" id="KW-1185">Reference proteome</keyword>
<accession>A0A5B6WFP7</accession>
<comment type="caution">
    <text evidence="1">The sequence shown here is derived from an EMBL/GenBank/DDBJ whole genome shotgun (WGS) entry which is preliminary data.</text>
</comment>
<evidence type="ECO:0000313" key="1">
    <source>
        <dbReference type="EMBL" id="KAA3480559.1"/>
    </source>
</evidence>